<comment type="subcellular location">
    <subcellularLocation>
        <location evidence="1">Secreted</location>
        <location evidence="1">Cell wall</location>
    </subcellularLocation>
</comment>
<keyword evidence="2" id="KW-0134">Cell wall</keyword>
<dbReference type="PANTHER" id="PTHR32093:SF120">
    <property type="entry name" value="LEUCINE-RICH REPEAT EXTENSIN-LIKE PROTEIN 3-RELATED"/>
    <property type="match status" value="1"/>
</dbReference>
<dbReference type="InterPro" id="IPR051582">
    <property type="entry name" value="LRR_extensin-like_regulator"/>
</dbReference>
<comment type="caution">
    <text evidence="14">The sequence shown here is derived from an EMBL/GenBank/DDBJ whole genome shotgun (WGS) entry which is preliminary data.</text>
</comment>
<dbReference type="GO" id="GO:0071555">
    <property type="term" value="P:cell wall organization"/>
    <property type="evidence" value="ECO:0007669"/>
    <property type="project" value="UniProtKB-KW"/>
</dbReference>
<keyword evidence="7" id="KW-0325">Glycoprotein</keyword>
<feature type="non-terminal residue" evidence="14">
    <location>
        <position position="398"/>
    </location>
</feature>
<evidence type="ECO:0000256" key="5">
    <source>
        <dbReference type="ARBA" id="ARBA00022729"/>
    </source>
</evidence>
<sequence length="398" mass="45126">MRRSSITEKLHLLFLFLISFAAARAAAFSSHGLTDAEAGFIRRRQLLYYVDEYGDRGERVSVDPSFRFPNPRLRDAYVALQAWKQAILSDPHNFTGSWVGPNVCSYHGVFCAQLPCNRSLTVVAGIDLNHADIAGYLPEELGLLTDLALFHVNSNRFCGTVPQKLRQLTRLFEIDLSNNRFAGKFPRVLLELPSLKFLDIRFNEFEGGVPRELFDKPLDAIFINHNRLAFDIPDNIGNSPVSVIVLANNRFRGCLPASLGNMSNTLNEIILMDNGLRSCLPPEIGLLRKLTVFDISFNQLLGPLPEEIGRMVSLEQLDVAHNLLSGRIPESICHLPHLQNFTFSYNFFTGEPPSCLKVQSFDDRRNCLPERPLQRSVKQCESFLWHPVDCSWFRCKPF</sequence>
<evidence type="ECO:0000256" key="7">
    <source>
        <dbReference type="ARBA" id="ARBA00023180"/>
    </source>
</evidence>
<feature type="signal peptide" evidence="12">
    <location>
        <begin position="1"/>
        <end position="25"/>
    </location>
</feature>
<dbReference type="FunFam" id="3.80.10.10:FF:000631">
    <property type="entry name" value="Leucine-rich repeat extensin-like protein 5"/>
    <property type="match status" value="1"/>
</dbReference>
<evidence type="ECO:0000256" key="8">
    <source>
        <dbReference type="ARBA" id="ARBA00023278"/>
    </source>
</evidence>
<evidence type="ECO:0000256" key="2">
    <source>
        <dbReference type="ARBA" id="ARBA00022512"/>
    </source>
</evidence>
<keyword evidence="8" id="KW-0379">Hydroxylation</keyword>
<evidence type="ECO:0000256" key="6">
    <source>
        <dbReference type="ARBA" id="ARBA00022737"/>
    </source>
</evidence>
<evidence type="ECO:0000313" key="15">
    <source>
        <dbReference type="Proteomes" id="UP000287651"/>
    </source>
</evidence>
<feature type="domain" description="Leucine-rich repeat-containing N-terminal plant-type" evidence="13">
    <location>
        <begin position="79"/>
        <end position="111"/>
    </location>
</feature>
<dbReference type="Proteomes" id="UP000287651">
    <property type="component" value="Unassembled WGS sequence"/>
</dbReference>
<dbReference type="Pfam" id="PF00560">
    <property type="entry name" value="LRR_1"/>
    <property type="match status" value="2"/>
</dbReference>
<reference evidence="14 15" key="1">
    <citation type="journal article" date="2014" name="Agronomy (Basel)">
        <title>A Draft Genome Sequence for Ensete ventricosum, the Drought-Tolerant Tree Against Hunger.</title>
        <authorList>
            <person name="Harrison J."/>
            <person name="Moore K.A."/>
            <person name="Paszkiewicz K."/>
            <person name="Jones T."/>
            <person name="Grant M."/>
            <person name="Ambacheew D."/>
            <person name="Muzemil S."/>
            <person name="Studholme D.J."/>
        </authorList>
    </citation>
    <scope>NUCLEOTIDE SEQUENCE [LARGE SCALE GENOMIC DNA]</scope>
</reference>
<dbReference type="InterPro" id="IPR013210">
    <property type="entry name" value="LRR_N_plant-typ"/>
</dbReference>
<keyword evidence="4" id="KW-0433">Leucine-rich repeat</keyword>
<organism evidence="14 15">
    <name type="scientific">Ensete ventricosum</name>
    <name type="common">Abyssinian banana</name>
    <name type="synonym">Musa ensete</name>
    <dbReference type="NCBI Taxonomy" id="4639"/>
    <lineage>
        <taxon>Eukaryota</taxon>
        <taxon>Viridiplantae</taxon>
        <taxon>Streptophyta</taxon>
        <taxon>Embryophyta</taxon>
        <taxon>Tracheophyta</taxon>
        <taxon>Spermatophyta</taxon>
        <taxon>Magnoliopsida</taxon>
        <taxon>Liliopsida</taxon>
        <taxon>Zingiberales</taxon>
        <taxon>Musaceae</taxon>
        <taxon>Ensete</taxon>
    </lineage>
</organism>
<comment type="function">
    <text evidence="11">Modulates cell morphogenesis by regulating cell wall formation and assembly, and/or growth polarization.</text>
</comment>
<gene>
    <name evidence="14" type="ORF">B296_00035703</name>
</gene>
<keyword evidence="5 12" id="KW-0732">Signal</keyword>
<evidence type="ECO:0000256" key="3">
    <source>
        <dbReference type="ARBA" id="ARBA00022525"/>
    </source>
</evidence>
<evidence type="ECO:0000256" key="9">
    <source>
        <dbReference type="ARBA" id="ARBA00023316"/>
    </source>
</evidence>
<dbReference type="SUPFAM" id="SSF52058">
    <property type="entry name" value="L domain-like"/>
    <property type="match status" value="1"/>
</dbReference>
<feature type="chain" id="PRO_5019538565" description="Cell wall hydroxyproline-rich glycoprotein" evidence="12">
    <location>
        <begin position="26"/>
        <end position="398"/>
    </location>
</feature>
<accession>A0A426XXJ8</accession>
<evidence type="ECO:0000256" key="11">
    <source>
        <dbReference type="ARBA" id="ARBA00054567"/>
    </source>
</evidence>
<evidence type="ECO:0000256" key="10">
    <source>
        <dbReference type="ARBA" id="ARBA00041871"/>
    </source>
</evidence>
<proteinExistence type="predicted"/>
<name>A0A426XXJ8_ENSVE</name>
<keyword evidence="6" id="KW-0677">Repeat</keyword>
<evidence type="ECO:0000256" key="1">
    <source>
        <dbReference type="ARBA" id="ARBA00004191"/>
    </source>
</evidence>
<keyword evidence="3" id="KW-0964">Secreted</keyword>
<dbReference type="PANTHER" id="PTHR32093">
    <property type="entry name" value="LEUCINE-RICH REPEAT EXTENSIN-LIKE PROTEIN 3-RELATED"/>
    <property type="match status" value="1"/>
</dbReference>
<evidence type="ECO:0000256" key="12">
    <source>
        <dbReference type="SAM" id="SignalP"/>
    </source>
</evidence>
<dbReference type="Pfam" id="PF08263">
    <property type="entry name" value="LRRNT_2"/>
    <property type="match status" value="1"/>
</dbReference>
<evidence type="ECO:0000259" key="13">
    <source>
        <dbReference type="Pfam" id="PF08263"/>
    </source>
</evidence>
<dbReference type="InterPro" id="IPR001611">
    <property type="entry name" value="Leu-rich_rpt"/>
</dbReference>
<dbReference type="Gene3D" id="3.80.10.10">
    <property type="entry name" value="Ribonuclease Inhibitor"/>
    <property type="match status" value="2"/>
</dbReference>
<dbReference type="InterPro" id="IPR032675">
    <property type="entry name" value="LRR_dom_sf"/>
</dbReference>
<dbReference type="FunFam" id="3.80.10.10:FF:000224">
    <property type="entry name" value="Leucine-rich repeat extensin-like protein 1"/>
    <property type="match status" value="1"/>
</dbReference>
<evidence type="ECO:0000256" key="4">
    <source>
        <dbReference type="ARBA" id="ARBA00022614"/>
    </source>
</evidence>
<dbReference type="AlphaFoldDB" id="A0A426XXJ8"/>
<protein>
    <recommendedName>
        <fullName evidence="10">Cell wall hydroxyproline-rich glycoprotein</fullName>
    </recommendedName>
</protein>
<evidence type="ECO:0000313" key="14">
    <source>
        <dbReference type="EMBL" id="RRT44192.1"/>
    </source>
</evidence>
<dbReference type="EMBL" id="AMZH03016628">
    <property type="protein sequence ID" value="RRT44192.1"/>
    <property type="molecule type" value="Genomic_DNA"/>
</dbReference>
<keyword evidence="9" id="KW-0961">Cell wall biogenesis/degradation</keyword>